<name>A0ABR9JV67_9ACTN</name>
<proteinExistence type="predicted"/>
<reference evidence="1 2" key="1">
    <citation type="submission" date="2020-10" db="EMBL/GenBank/DDBJ databases">
        <title>Sequencing the genomes of 1000 actinobacteria strains.</title>
        <authorList>
            <person name="Klenk H.-P."/>
        </authorList>
    </citation>
    <scope>NUCLEOTIDE SEQUENCE [LARGE SCALE GENOMIC DNA]</scope>
    <source>
        <strain evidence="1 2">DSM 46744</strain>
    </source>
</reference>
<evidence type="ECO:0000313" key="1">
    <source>
        <dbReference type="EMBL" id="MBE1534000.1"/>
    </source>
</evidence>
<evidence type="ECO:0000313" key="2">
    <source>
        <dbReference type="Proteomes" id="UP000627838"/>
    </source>
</evidence>
<dbReference type="RefSeq" id="WP_192760451.1">
    <property type="nucleotide sequence ID" value="NZ_JADBDZ010000001.1"/>
</dbReference>
<sequence>MRASNEPTGRWARHAGTGGTNALSGAALLAAAADGPGRAEPRKAVGCDAGVADRGDRARHRHPLALADTPGGPLTVLDVEGVDDVDALR</sequence>
<keyword evidence="2" id="KW-1185">Reference proteome</keyword>
<accession>A0ABR9JV67</accession>
<comment type="caution">
    <text evidence="1">The sequence shown here is derived from an EMBL/GenBank/DDBJ whole genome shotgun (WGS) entry which is preliminary data.</text>
</comment>
<dbReference type="EMBL" id="JADBDZ010000001">
    <property type="protein sequence ID" value="MBE1534000.1"/>
    <property type="molecule type" value="Genomic_DNA"/>
</dbReference>
<dbReference type="Proteomes" id="UP000627838">
    <property type="component" value="Unassembled WGS sequence"/>
</dbReference>
<organism evidence="1 2">
    <name type="scientific">Actinomadura algeriensis</name>
    <dbReference type="NCBI Taxonomy" id="1679523"/>
    <lineage>
        <taxon>Bacteria</taxon>
        <taxon>Bacillati</taxon>
        <taxon>Actinomycetota</taxon>
        <taxon>Actinomycetes</taxon>
        <taxon>Streptosporangiales</taxon>
        <taxon>Thermomonosporaceae</taxon>
        <taxon>Actinomadura</taxon>
    </lineage>
</organism>
<protein>
    <submittedName>
        <fullName evidence="1">Uncharacterized protein</fullName>
    </submittedName>
</protein>
<gene>
    <name evidence="1" type="ORF">H4W34_003833</name>
</gene>